<evidence type="ECO:0000313" key="1">
    <source>
        <dbReference type="EMBL" id="RGL62542.1"/>
    </source>
</evidence>
<comment type="caution">
    <text evidence="1">The sequence shown here is derived from an EMBL/GenBank/DDBJ whole genome shotgun (WGS) entry which is preliminary data.</text>
</comment>
<accession>A0AA92VUQ7</accession>
<dbReference type="EMBL" id="QSSA01000007">
    <property type="protein sequence ID" value="RGL62542.1"/>
    <property type="molecule type" value="Genomic_DNA"/>
</dbReference>
<dbReference type="Proteomes" id="UP000261187">
    <property type="component" value="Unassembled WGS sequence"/>
</dbReference>
<sequence>MRAQAPLADQNSGRAIASPATSLALMLRARAWEWDKAPLFARGGQGSRKISYNINFKLVLLNQYPDKNTLKAILIRQVLYVLHFRYETIILLEITKNIYYEK</sequence>
<evidence type="ECO:0000313" key="2">
    <source>
        <dbReference type="Proteomes" id="UP000261187"/>
    </source>
</evidence>
<gene>
    <name evidence="1" type="ORF">DXC61_04635</name>
</gene>
<reference evidence="1 2" key="1">
    <citation type="submission" date="2018-08" db="EMBL/GenBank/DDBJ databases">
        <title>A genome reference for cultivated species of the human gut microbiota.</title>
        <authorList>
            <person name="Zou Y."/>
            <person name="Xue W."/>
            <person name="Luo G."/>
        </authorList>
    </citation>
    <scope>NUCLEOTIDE SEQUENCE [LARGE SCALE GENOMIC DNA]</scope>
    <source>
        <strain evidence="1 2">TF06-40</strain>
    </source>
</reference>
<organism evidence="1 2">
    <name type="scientific">Segatella copri</name>
    <dbReference type="NCBI Taxonomy" id="165179"/>
    <lineage>
        <taxon>Bacteria</taxon>
        <taxon>Pseudomonadati</taxon>
        <taxon>Bacteroidota</taxon>
        <taxon>Bacteroidia</taxon>
        <taxon>Bacteroidales</taxon>
        <taxon>Prevotellaceae</taxon>
        <taxon>Segatella</taxon>
    </lineage>
</organism>
<proteinExistence type="predicted"/>
<name>A0AA92VUQ7_9BACT</name>
<dbReference type="AlphaFoldDB" id="A0AA92VUQ7"/>
<protein>
    <submittedName>
        <fullName evidence="1">Uncharacterized protein</fullName>
    </submittedName>
</protein>